<organism evidence="1 2">
    <name type="scientific">Flectobacillus longus</name>
    <dbReference type="NCBI Taxonomy" id="2984207"/>
    <lineage>
        <taxon>Bacteria</taxon>
        <taxon>Pseudomonadati</taxon>
        <taxon>Bacteroidota</taxon>
        <taxon>Cytophagia</taxon>
        <taxon>Cytophagales</taxon>
        <taxon>Flectobacillaceae</taxon>
        <taxon>Flectobacillus</taxon>
    </lineage>
</organism>
<keyword evidence="2" id="KW-1185">Reference proteome</keyword>
<comment type="caution">
    <text evidence="1">The sequence shown here is derived from an EMBL/GenBank/DDBJ whole genome shotgun (WGS) entry which is preliminary data.</text>
</comment>
<accession>A0ABT6YSV6</accession>
<proteinExistence type="predicted"/>
<gene>
    <name evidence="1" type="ORF">QM480_17655</name>
</gene>
<dbReference type="Proteomes" id="UP001236569">
    <property type="component" value="Unassembled WGS sequence"/>
</dbReference>
<evidence type="ECO:0000313" key="1">
    <source>
        <dbReference type="EMBL" id="MDI9866173.1"/>
    </source>
</evidence>
<sequence length="270" mass="32265">MDIPIKERQIAKFCRDGLLKENQNQVIQVSCQTGRDIRQLRGNSIVIYFYDESLSNILVRKKEFISEYYDGLKELLIYKANHGEIYSDILITLYPDGSYQFKYWFDEERLYNEEFNQAATFSQRYPHHIAADLLDFYLPDINFKKKYAKIIMTLEIRAGEPVVDLRYRNGRNQIKPVFDFMDNTGQSYQDSVENVLMILKKSILLQHNTTHGIMKEFWEPWNKIIIEVPPSGILNELEDIHYYLDDKPLDKKYSTRGNFDMKKWEYVKYK</sequence>
<name>A0ABT6YSV6_9BACT</name>
<evidence type="ECO:0000313" key="2">
    <source>
        <dbReference type="Proteomes" id="UP001236569"/>
    </source>
</evidence>
<reference evidence="1 2" key="1">
    <citation type="submission" date="2023-05" db="EMBL/GenBank/DDBJ databases">
        <title>Novel species of genus Flectobacillus isolated from stream in China.</title>
        <authorList>
            <person name="Lu H."/>
        </authorList>
    </citation>
    <scope>NUCLEOTIDE SEQUENCE [LARGE SCALE GENOMIC DNA]</scope>
    <source>
        <strain evidence="1 2">DC10W</strain>
    </source>
</reference>
<protein>
    <submittedName>
        <fullName evidence="1">Uncharacterized protein</fullName>
    </submittedName>
</protein>
<dbReference type="EMBL" id="JASHID010000014">
    <property type="protein sequence ID" value="MDI9866173.1"/>
    <property type="molecule type" value="Genomic_DNA"/>
</dbReference>
<dbReference type="RefSeq" id="WP_283371031.1">
    <property type="nucleotide sequence ID" value="NZ_JASHID010000014.1"/>
</dbReference>